<name>A0ABQ9IPV6_9CUCU</name>
<evidence type="ECO:0000313" key="1">
    <source>
        <dbReference type="EMBL" id="KAJ8946502.1"/>
    </source>
</evidence>
<dbReference type="EMBL" id="JAPWTJ010004286">
    <property type="protein sequence ID" value="KAJ8946502.1"/>
    <property type="molecule type" value="Genomic_DNA"/>
</dbReference>
<proteinExistence type="predicted"/>
<evidence type="ECO:0000313" key="2">
    <source>
        <dbReference type="Proteomes" id="UP001162164"/>
    </source>
</evidence>
<comment type="caution">
    <text evidence="1">The sequence shown here is derived from an EMBL/GenBank/DDBJ whole genome shotgun (WGS) entry which is preliminary data.</text>
</comment>
<dbReference type="Proteomes" id="UP001162164">
    <property type="component" value="Unassembled WGS sequence"/>
</dbReference>
<keyword evidence="2" id="KW-1185">Reference proteome</keyword>
<reference evidence="1" key="1">
    <citation type="journal article" date="2023" name="Insect Mol. Biol.">
        <title>Genome sequencing provides insights into the evolution of gene families encoding plant cell wall-degrading enzymes in longhorned beetles.</title>
        <authorList>
            <person name="Shin N.R."/>
            <person name="Okamura Y."/>
            <person name="Kirsch R."/>
            <person name="Pauchet Y."/>
        </authorList>
    </citation>
    <scope>NUCLEOTIDE SEQUENCE</scope>
    <source>
        <strain evidence="1">MMC_N1</strain>
    </source>
</reference>
<gene>
    <name evidence="1" type="ORF">NQ317_005377</name>
</gene>
<organism evidence="1 2">
    <name type="scientific">Molorchus minor</name>
    <dbReference type="NCBI Taxonomy" id="1323400"/>
    <lineage>
        <taxon>Eukaryota</taxon>
        <taxon>Metazoa</taxon>
        <taxon>Ecdysozoa</taxon>
        <taxon>Arthropoda</taxon>
        <taxon>Hexapoda</taxon>
        <taxon>Insecta</taxon>
        <taxon>Pterygota</taxon>
        <taxon>Neoptera</taxon>
        <taxon>Endopterygota</taxon>
        <taxon>Coleoptera</taxon>
        <taxon>Polyphaga</taxon>
        <taxon>Cucujiformia</taxon>
        <taxon>Chrysomeloidea</taxon>
        <taxon>Cerambycidae</taxon>
        <taxon>Lamiinae</taxon>
        <taxon>Monochamini</taxon>
        <taxon>Molorchus</taxon>
    </lineage>
</organism>
<protein>
    <submittedName>
        <fullName evidence="1">Uncharacterized protein</fullName>
    </submittedName>
</protein>
<sequence length="72" mass="8469">MITSNIDVKGVNTEITNNWIFKHVQRKTSIFQKTPMLGAQSLSETHKKQRYEHMKIRERMKTSNTGEYEPSN</sequence>
<accession>A0ABQ9IPV6</accession>